<evidence type="ECO:0000256" key="3">
    <source>
        <dbReference type="PROSITE-ProRule" id="PRU00339"/>
    </source>
</evidence>
<dbReference type="InterPro" id="IPR021183">
    <property type="entry name" value="NatA_aux_su"/>
</dbReference>
<feature type="region of interest" description="Disordered" evidence="4">
    <location>
        <begin position="584"/>
        <end position="640"/>
    </location>
</feature>
<protein>
    <submittedName>
        <fullName evidence="5">N-alpha-acetyltransferase 15, NatA auxiliary subunit</fullName>
    </submittedName>
</protein>
<organism evidence="5 6">
    <name type="scientific">Halocaridina rubra</name>
    <name type="common">Hawaiian red shrimp</name>
    <dbReference type="NCBI Taxonomy" id="373956"/>
    <lineage>
        <taxon>Eukaryota</taxon>
        <taxon>Metazoa</taxon>
        <taxon>Ecdysozoa</taxon>
        <taxon>Arthropoda</taxon>
        <taxon>Crustacea</taxon>
        <taxon>Multicrustacea</taxon>
        <taxon>Malacostraca</taxon>
        <taxon>Eumalacostraca</taxon>
        <taxon>Eucarida</taxon>
        <taxon>Decapoda</taxon>
        <taxon>Pleocyemata</taxon>
        <taxon>Caridea</taxon>
        <taxon>Atyoidea</taxon>
        <taxon>Atyidae</taxon>
        <taxon>Halocaridina</taxon>
    </lineage>
</organism>
<feature type="repeat" description="TPR" evidence="3">
    <location>
        <begin position="80"/>
        <end position="113"/>
    </location>
</feature>
<feature type="compositionally biased region" description="Polar residues" evidence="4">
    <location>
        <begin position="855"/>
        <end position="865"/>
    </location>
</feature>
<sequence>MDPKKQQLPPKENALFKRILKCYEQKQYKNGLKFAKQILTNFPEHGETLAMKGLILNCLGRKEDAYNFVRQGLRNNLKSHVCWHVFGLLQRSDKKYDEAIKCYRNALKWDKDNLQILRDLSLLQIQMRDLEGYKETRYKLFELRPTQRASWIGYAMSFHLLKDYDTALKILEEFRKTIQKTTYDYEYSELLLYQNLVIRESANLQEALKHLNTYEANICDKVTLQELRGELFIKLGRKEEASEVYRGLIKRNPENRNYYLSLEEALGLSTVEERLKIYEELKEKFPRAQVPKRLPLNYARGEALEKLLDPYLRTSLQKGVPPLFTDIRALYNDSEKVHIIEKLMSRYLRNLEETGHLCETDNEYKEPASILYVLMFLAQHHSYLGDSEKALQLIDRALNHTPTLIELYIVKGKILKHAGDFVGAYEALQEAQTLDTADRYVNSKAASYLLKANLVRQAEEMCSKFTREGVSAMENLNEMQCMWFQTECAEAYYRLGQYGDSLRKCHEVDRHFQEIIEDQFDFHTYCMRKMTLRSYVDLLRLEDILRSNRFYWDAARIAVTIYLRLHDKPLSVSTGENHINTANLDPAELKKLRSKQRKAAKRAEQNKVEEKKKEDKKSKGSGNSDDLENTPSEDLVPGKLERTEDPLGEAIHFLKPLQMLASNRIQTHLMAFEIYLRKNKPLLMLQALKRALKLEPSNPELHTCLVRFLKYRNEQLSQSGPIVDVITQEVTRLLPTTDPTSLNEDFLNRRQDSLPHRLQAARSMVLLDSVQRERGLTIATAVDSHLNNRSHQNVQLVLEWLESSEFNASPEEVSHFKNQCHKIFPRARAFFPPQPPASTTNESSELSPSQSTSTANHNHVDSPSS</sequence>
<keyword evidence="2 3" id="KW-0802">TPR repeat</keyword>
<feature type="region of interest" description="Disordered" evidence="4">
    <location>
        <begin position="827"/>
        <end position="865"/>
    </location>
</feature>
<dbReference type="AlphaFoldDB" id="A0AAN8WQF8"/>
<dbReference type="Proteomes" id="UP001381693">
    <property type="component" value="Unassembled WGS sequence"/>
</dbReference>
<accession>A0AAN8WQF8</accession>
<dbReference type="PANTHER" id="PTHR22767">
    <property type="entry name" value="N-TERMINAL ACETYLTRANSFERASE-RELATED"/>
    <property type="match status" value="1"/>
</dbReference>
<dbReference type="EMBL" id="JAXCGZ010016995">
    <property type="protein sequence ID" value="KAK7069227.1"/>
    <property type="molecule type" value="Genomic_DNA"/>
</dbReference>
<keyword evidence="1" id="KW-0677">Repeat</keyword>
<dbReference type="InterPro" id="IPR011990">
    <property type="entry name" value="TPR-like_helical_dom_sf"/>
</dbReference>
<dbReference type="Gene3D" id="1.25.40.1040">
    <property type="match status" value="1"/>
</dbReference>
<gene>
    <name evidence="5" type="primary">NAA15</name>
    <name evidence="5" type="ORF">SK128_003221</name>
</gene>
<dbReference type="PIRSF" id="PIRSF000422">
    <property type="entry name" value="N-terminal-AcTrfase-A_aux_su"/>
    <property type="match status" value="1"/>
</dbReference>
<dbReference type="PROSITE" id="PS50005">
    <property type="entry name" value="TPR"/>
    <property type="match status" value="2"/>
</dbReference>
<comment type="caution">
    <text evidence="5">The sequence shown here is derived from an EMBL/GenBank/DDBJ whole genome shotgun (WGS) entry which is preliminary data.</text>
</comment>
<dbReference type="Gene3D" id="1.25.40.1010">
    <property type="match status" value="1"/>
</dbReference>
<proteinExistence type="predicted"/>
<dbReference type="GO" id="GO:0031415">
    <property type="term" value="C:NatA complex"/>
    <property type="evidence" value="ECO:0007669"/>
    <property type="project" value="TreeGrafter"/>
</dbReference>
<evidence type="ECO:0000313" key="6">
    <source>
        <dbReference type="Proteomes" id="UP001381693"/>
    </source>
</evidence>
<dbReference type="Pfam" id="PF13181">
    <property type="entry name" value="TPR_8"/>
    <property type="match status" value="1"/>
</dbReference>
<evidence type="ECO:0000256" key="2">
    <source>
        <dbReference type="ARBA" id="ARBA00022803"/>
    </source>
</evidence>
<dbReference type="SUPFAM" id="SSF48452">
    <property type="entry name" value="TPR-like"/>
    <property type="match status" value="1"/>
</dbReference>
<feature type="repeat" description="TPR" evidence="3">
    <location>
        <begin position="222"/>
        <end position="255"/>
    </location>
</feature>
<dbReference type="PANTHER" id="PTHR22767:SF2">
    <property type="entry name" value="N(ALPHA)-ACETYLTRANSFERASE 15_16, ISOFORM A"/>
    <property type="match status" value="1"/>
</dbReference>
<dbReference type="FunFam" id="1.25.40.1040:FF:000003">
    <property type="entry name" value="N-terminal acetyltransferase A, auxiliary subunit"/>
    <property type="match status" value="1"/>
</dbReference>
<dbReference type="SMART" id="SM00028">
    <property type="entry name" value="TPR"/>
    <property type="match status" value="7"/>
</dbReference>
<feature type="compositionally biased region" description="Basic and acidic residues" evidence="4">
    <location>
        <begin position="601"/>
        <end position="618"/>
    </location>
</feature>
<feature type="compositionally biased region" description="Low complexity" evidence="4">
    <location>
        <begin position="842"/>
        <end position="854"/>
    </location>
</feature>
<evidence type="ECO:0000256" key="1">
    <source>
        <dbReference type="ARBA" id="ARBA00022737"/>
    </source>
</evidence>
<name>A0AAN8WQF8_HALRR</name>
<reference evidence="5 6" key="1">
    <citation type="submission" date="2023-11" db="EMBL/GenBank/DDBJ databases">
        <title>Halocaridina rubra genome assembly.</title>
        <authorList>
            <person name="Smith C."/>
        </authorList>
    </citation>
    <scope>NUCLEOTIDE SEQUENCE [LARGE SCALE GENOMIC DNA]</scope>
    <source>
        <strain evidence="5">EP-1</strain>
        <tissue evidence="5">Whole</tissue>
    </source>
</reference>
<dbReference type="Pfam" id="PF12569">
    <property type="entry name" value="NatA_aux_su"/>
    <property type="match status" value="1"/>
</dbReference>
<dbReference type="InterPro" id="IPR019734">
    <property type="entry name" value="TPR_rpt"/>
</dbReference>
<evidence type="ECO:0000256" key="4">
    <source>
        <dbReference type="SAM" id="MobiDB-lite"/>
    </source>
</evidence>
<evidence type="ECO:0000313" key="5">
    <source>
        <dbReference type="EMBL" id="KAK7069227.1"/>
    </source>
</evidence>
<keyword evidence="6" id="KW-1185">Reference proteome</keyword>